<evidence type="ECO:0000313" key="3">
    <source>
        <dbReference type="Proteomes" id="UP000643672"/>
    </source>
</evidence>
<dbReference type="InterPro" id="IPR027417">
    <property type="entry name" value="P-loop_NTPase"/>
</dbReference>
<dbReference type="GO" id="GO:0005524">
    <property type="term" value="F:ATP binding"/>
    <property type="evidence" value="ECO:0007669"/>
    <property type="project" value="InterPro"/>
</dbReference>
<dbReference type="Proteomes" id="UP000643672">
    <property type="component" value="Unassembled WGS sequence"/>
</dbReference>
<accession>A0A8H8XAY4</accession>
<dbReference type="GO" id="GO:0016887">
    <property type="term" value="F:ATP hydrolysis activity"/>
    <property type="evidence" value="ECO:0007669"/>
    <property type="project" value="InterPro"/>
</dbReference>
<reference evidence="2 3" key="1">
    <citation type="submission" date="2020-05" db="EMBL/GenBank/DDBJ databases">
        <authorList>
            <person name="Petersen J."/>
            <person name="Sayavedra L."/>
        </authorList>
    </citation>
    <scope>NUCLEOTIDE SEQUENCE [LARGE SCALE GENOMIC DNA]</scope>
    <source>
        <strain evidence="2">B thermophilus SOXS</strain>
    </source>
</reference>
<keyword evidence="3" id="KW-1185">Reference proteome</keyword>
<name>A0A8H8XAY4_9GAMM</name>
<dbReference type="EMBL" id="CAESAQ020000017">
    <property type="protein sequence ID" value="CAB5495248.1"/>
    <property type="molecule type" value="Genomic_DNA"/>
</dbReference>
<dbReference type="InterPro" id="IPR003959">
    <property type="entry name" value="ATPase_AAA_core"/>
</dbReference>
<organism evidence="2 3">
    <name type="scientific">Bathymodiolus thermophilus thioautotrophic gill symbiont</name>
    <dbReference type="NCBI Taxonomy" id="2360"/>
    <lineage>
        <taxon>Bacteria</taxon>
        <taxon>Pseudomonadati</taxon>
        <taxon>Pseudomonadota</taxon>
        <taxon>Gammaproteobacteria</taxon>
        <taxon>sulfur-oxidizing symbionts</taxon>
    </lineage>
</organism>
<proteinExistence type="predicted"/>
<protein>
    <recommendedName>
        <fullName evidence="1">ATPase AAA-type core domain-containing protein</fullName>
    </recommendedName>
</protein>
<evidence type="ECO:0000313" key="2">
    <source>
        <dbReference type="EMBL" id="CAB5495248.1"/>
    </source>
</evidence>
<feature type="domain" description="ATPase AAA-type core" evidence="1">
    <location>
        <begin position="23"/>
        <end position="390"/>
    </location>
</feature>
<sequence>MNLNIKVENLGRFKKGEVKLRPLTVLTGENGTGKSFFTKTLYSIFSVLNKNLLHIEIDKTIVAINIDLESFIAQVQRKSALEENMVKDVKTKLNLFKDALNVFKDENIRFYKIKIQELHKDIEKPINKLNKHFEKIQNNPIKVKFIKNKIKELQNNFSILESFTKHNIYPKILSKNLSSEIKENFQISNLYELISFDGSKCQIYDKKNGLNISFNKDNFVDFSLEHDFIAEVSNLDRVIFFESPAYWSVRDALNNSKEVEKKGDLTGVSKYFYDLDKTLNTKSTNQPLEIVSKLAVELKEEIGGEFIFDSGRLSFVDNSGKNIDKNLISFGMTNLGMIQALLKNNVISKGSFVFFDEPETNLHPTWQVLLTKVLIELAENGVNVVMATHSLDMIKALEVHTKDKDEKFIAVNHFTKEGGLFEFDSDDITENLIASRNELMEAYESLFLSEFYGSETSTSQ</sequence>
<dbReference type="InterPro" id="IPR051396">
    <property type="entry name" value="Bact_Antivir_Def_Nuclease"/>
</dbReference>
<dbReference type="PANTHER" id="PTHR43581:SF2">
    <property type="entry name" value="EXCINUCLEASE ATPASE SUBUNIT"/>
    <property type="match status" value="1"/>
</dbReference>
<dbReference type="PANTHER" id="PTHR43581">
    <property type="entry name" value="ATP/GTP PHOSPHATASE"/>
    <property type="match status" value="1"/>
</dbReference>
<gene>
    <name evidence="2" type="ORF">THERMOS_263</name>
</gene>
<dbReference type="SUPFAM" id="SSF52540">
    <property type="entry name" value="P-loop containing nucleoside triphosphate hydrolases"/>
    <property type="match status" value="1"/>
</dbReference>
<dbReference type="Pfam" id="PF13304">
    <property type="entry name" value="AAA_21"/>
    <property type="match status" value="1"/>
</dbReference>
<dbReference type="RefSeq" id="WP_202762565.1">
    <property type="nucleotide sequence ID" value="NZ_CAESAQ020000017.1"/>
</dbReference>
<comment type="caution">
    <text evidence="2">The sequence shown here is derived from an EMBL/GenBank/DDBJ whole genome shotgun (WGS) entry which is preliminary data.</text>
</comment>
<evidence type="ECO:0000259" key="1">
    <source>
        <dbReference type="Pfam" id="PF13304"/>
    </source>
</evidence>
<dbReference type="Gene3D" id="3.40.50.300">
    <property type="entry name" value="P-loop containing nucleotide triphosphate hydrolases"/>
    <property type="match status" value="2"/>
</dbReference>
<dbReference type="CDD" id="cd00267">
    <property type="entry name" value="ABC_ATPase"/>
    <property type="match status" value="1"/>
</dbReference>
<dbReference type="AlphaFoldDB" id="A0A8H8XAY4"/>